<evidence type="ECO:0000256" key="7">
    <source>
        <dbReference type="SAM" id="MobiDB-lite"/>
    </source>
</evidence>
<dbReference type="InterPro" id="IPR003117">
    <property type="entry name" value="cAMP_dep_PK_reg_su_I/II_a/b"/>
</dbReference>
<proteinExistence type="predicted"/>
<dbReference type="SMART" id="SM00015">
    <property type="entry name" value="IQ"/>
    <property type="match status" value="1"/>
</dbReference>
<keyword evidence="10" id="KW-1185">Reference proteome</keyword>
<dbReference type="Gene3D" id="1.20.890.10">
    <property type="entry name" value="cAMP-dependent protein kinase regulatory subunit, dimerization-anchoring domain"/>
    <property type="match status" value="1"/>
</dbReference>
<dbReference type="Gene3D" id="1.20.5.190">
    <property type="match status" value="1"/>
</dbReference>
<dbReference type="GO" id="GO:0007339">
    <property type="term" value="P:binding of sperm to zona pellucida"/>
    <property type="evidence" value="ECO:0007669"/>
    <property type="project" value="InterPro"/>
</dbReference>
<dbReference type="PROSITE" id="PS50096">
    <property type="entry name" value="IQ"/>
    <property type="match status" value="1"/>
</dbReference>
<accession>A0A9Q1AQQ7</accession>
<evidence type="ECO:0000313" key="9">
    <source>
        <dbReference type="EMBL" id="KAJ7305076.1"/>
    </source>
</evidence>
<reference evidence="9" key="1">
    <citation type="journal article" date="2023" name="DNA Res.">
        <title>Chromosome-level genome assembly of Phrynocephalus forsythii using third-generation DNA sequencing and Hi-C analysis.</title>
        <authorList>
            <person name="Qi Y."/>
            <person name="Zhao W."/>
            <person name="Zhao Y."/>
            <person name="Niu C."/>
            <person name="Cao S."/>
            <person name="Zhang Y."/>
        </authorList>
    </citation>
    <scope>NUCLEOTIDE SEQUENCE</scope>
    <source>
        <tissue evidence="9">Muscle</tissue>
    </source>
</reference>
<dbReference type="PANTHER" id="PTHR10699:SF16">
    <property type="entry name" value="SPERM SURFACE PROTEIN SP17"/>
    <property type="match status" value="1"/>
</dbReference>
<feature type="domain" description="RIIa" evidence="8">
    <location>
        <begin position="14"/>
        <end position="51"/>
    </location>
</feature>
<comment type="caution">
    <text evidence="9">The sequence shown here is derived from an EMBL/GenBank/DDBJ whole genome shotgun (WGS) entry which is preliminary data.</text>
</comment>
<dbReference type="InterPro" id="IPR012105">
    <property type="entry name" value="Sp17"/>
</dbReference>
<sequence>MAIPFSNTTQRIPPGFANLLEGLAREVLRSQPEDIPTFAAKYFETLLIEREKTGYDPCEWGAKLEDRYYNNHAFNELAPPGGGDKSKEKEEPAAQPEEAVEKPGTEGNGVCFTEEQAATKIQATYRGYKSRKEVKGSKEELEEGEKARKEVEKEAGIEEEKNKPDEKEPQ</sequence>
<evidence type="ECO:0000256" key="5">
    <source>
        <dbReference type="ARBA" id="ARBA00031837"/>
    </source>
</evidence>
<evidence type="ECO:0000256" key="1">
    <source>
        <dbReference type="ARBA" id="ARBA00004170"/>
    </source>
</evidence>
<organism evidence="9 10">
    <name type="scientific">Phrynocephalus forsythii</name>
    <dbReference type="NCBI Taxonomy" id="171643"/>
    <lineage>
        <taxon>Eukaryota</taxon>
        <taxon>Metazoa</taxon>
        <taxon>Chordata</taxon>
        <taxon>Craniata</taxon>
        <taxon>Vertebrata</taxon>
        <taxon>Euteleostomi</taxon>
        <taxon>Lepidosauria</taxon>
        <taxon>Squamata</taxon>
        <taxon>Bifurcata</taxon>
        <taxon>Unidentata</taxon>
        <taxon>Episquamata</taxon>
        <taxon>Toxicofera</taxon>
        <taxon>Iguania</taxon>
        <taxon>Acrodonta</taxon>
        <taxon>Agamidae</taxon>
        <taxon>Agaminae</taxon>
        <taxon>Phrynocephalus</taxon>
    </lineage>
</organism>
<dbReference type="EMBL" id="JAPFRF010000022">
    <property type="protein sequence ID" value="KAJ7305076.1"/>
    <property type="molecule type" value="Genomic_DNA"/>
</dbReference>
<dbReference type="SUPFAM" id="SSF47391">
    <property type="entry name" value="Dimerization-anchoring domain of cAMP-dependent PK regulatory subunit"/>
    <property type="match status" value="1"/>
</dbReference>
<feature type="region of interest" description="Disordered" evidence="7">
    <location>
        <begin position="127"/>
        <end position="170"/>
    </location>
</feature>
<protein>
    <recommendedName>
        <fullName evidence="2">Sperm surface protein Sp17</fullName>
    </recommendedName>
    <alternativeName>
        <fullName evidence="5">Sperm autoantigenic protein 17</fullName>
    </alternativeName>
</protein>
<dbReference type="InterPro" id="IPR000048">
    <property type="entry name" value="IQ_motif_EF-hand-BS"/>
</dbReference>
<evidence type="ECO:0000259" key="8">
    <source>
        <dbReference type="SMART" id="SM00394"/>
    </source>
</evidence>
<dbReference type="Pfam" id="PF02197">
    <property type="entry name" value="RIIa"/>
    <property type="match status" value="1"/>
</dbReference>
<dbReference type="GO" id="GO:0016020">
    <property type="term" value="C:membrane"/>
    <property type="evidence" value="ECO:0007669"/>
    <property type="project" value="UniProtKB-SubCell"/>
</dbReference>
<comment type="subunit">
    <text evidence="6">Homodimer. May interact with ROPN1.</text>
</comment>
<comment type="subcellular location">
    <subcellularLocation>
        <location evidence="1">Membrane</location>
        <topology evidence="1">Peripheral membrane protein</topology>
    </subcellularLocation>
</comment>
<comment type="function">
    <text evidence="4">Sperm surface zona pellucida binding protein. Helps to bind spermatozoa to the zona pellucida with high affinity. Might function in binding zona pellucida and carbohydrates.</text>
</comment>
<dbReference type="CDD" id="cd23767">
    <property type="entry name" value="IQCD"/>
    <property type="match status" value="1"/>
</dbReference>
<evidence type="ECO:0000313" key="10">
    <source>
        <dbReference type="Proteomes" id="UP001142489"/>
    </source>
</evidence>
<evidence type="ECO:0000256" key="2">
    <source>
        <dbReference type="ARBA" id="ARBA00014863"/>
    </source>
</evidence>
<dbReference type="OrthoDB" id="252964at2759"/>
<dbReference type="InterPro" id="IPR047579">
    <property type="entry name" value="DD_CABYR_SP17"/>
</dbReference>
<dbReference type="SMART" id="SM00394">
    <property type="entry name" value="RIIa"/>
    <property type="match status" value="1"/>
</dbReference>
<gene>
    <name evidence="9" type="ORF">JRQ81_010892</name>
</gene>
<dbReference type="PIRSF" id="PIRSF016533">
    <property type="entry name" value="Sp17"/>
    <property type="match status" value="1"/>
</dbReference>
<evidence type="ECO:0000256" key="6">
    <source>
        <dbReference type="ARBA" id="ARBA00044028"/>
    </source>
</evidence>
<dbReference type="CDD" id="cd12100">
    <property type="entry name" value="DD_CABYR_SP17"/>
    <property type="match status" value="1"/>
</dbReference>
<keyword evidence="3" id="KW-0472">Membrane</keyword>
<name>A0A9Q1AQQ7_9SAUR</name>
<dbReference type="Proteomes" id="UP001142489">
    <property type="component" value="Unassembled WGS sequence"/>
</dbReference>
<dbReference type="Pfam" id="PF00612">
    <property type="entry name" value="IQ"/>
    <property type="match status" value="1"/>
</dbReference>
<evidence type="ECO:0000256" key="3">
    <source>
        <dbReference type="ARBA" id="ARBA00023136"/>
    </source>
</evidence>
<evidence type="ECO:0000256" key="4">
    <source>
        <dbReference type="ARBA" id="ARBA00025518"/>
    </source>
</evidence>
<feature type="compositionally biased region" description="Basic and acidic residues" evidence="7">
    <location>
        <begin position="130"/>
        <end position="170"/>
    </location>
</feature>
<dbReference type="AlphaFoldDB" id="A0A9Q1AQQ7"/>
<dbReference type="PANTHER" id="PTHR10699">
    <property type="entry name" value="NEUROMODULIN"/>
    <property type="match status" value="1"/>
</dbReference>
<feature type="region of interest" description="Disordered" evidence="7">
    <location>
        <begin position="74"/>
        <end position="110"/>
    </location>
</feature>
<dbReference type="GO" id="GO:0005516">
    <property type="term" value="F:calmodulin binding"/>
    <property type="evidence" value="ECO:0007669"/>
    <property type="project" value="TreeGrafter"/>
</dbReference>